<dbReference type="GO" id="GO:0016887">
    <property type="term" value="F:ATP hydrolysis activity"/>
    <property type="evidence" value="ECO:0007669"/>
    <property type="project" value="InterPro"/>
</dbReference>
<dbReference type="PANTHER" id="PTHR37291">
    <property type="entry name" value="5-METHYLCYTOSINE-SPECIFIC RESTRICTION ENZYME B"/>
    <property type="match status" value="1"/>
</dbReference>
<proteinExistence type="predicted"/>
<dbReference type="CDD" id="cd00009">
    <property type="entry name" value="AAA"/>
    <property type="match status" value="1"/>
</dbReference>
<dbReference type="InterPro" id="IPR052934">
    <property type="entry name" value="Methyl-DNA_Rec/Restrict_Enz"/>
</dbReference>
<dbReference type="RefSeq" id="WP_173814648.1">
    <property type="nucleotide sequence ID" value="NZ_JAAITX010000003.1"/>
</dbReference>
<organism evidence="3 4">
    <name type="scientific">Dorea phocaeensis</name>
    <dbReference type="NCBI Taxonomy" id="2040291"/>
    <lineage>
        <taxon>Bacteria</taxon>
        <taxon>Bacillati</taxon>
        <taxon>Bacillota</taxon>
        <taxon>Clostridia</taxon>
        <taxon>Lachnospirales</taxon>
        <taxon>Lachnospiraceae</taxon>
        <taxon>Dorea</taxon>
    </lineage>
</organism>
<dbReference type="GO" id="GO:0005524">
    <property type="term" value="F:ATP binding"/>
    <property type="evidence" value="ECO:0007669"/>
    <property type="project" value="InterPro"/>
</dbReference>
<reference evidence="4 5" key="1">
    <citation type="journal article" date="2020" name="Cell Host Microbe">
        <title>Functional and Genomic Variation between Human-Derived Isolates of Lachnospiraceae Reveals Inter- and Intra-Species Diversity.</title>
        <authorList>
            <person name="Sorbara M.T."/>
            <person name="Littmann E.R."/>
            <person name="Fontana E."/>
            <person name="Moody T.U."/>
            <person name="Kohout C.E."/>
            <person name="Gjonbalaj M."/>
            <person name="Eaton V."/>
            <person name="Seok R."/>
            <person name="Leiner I.M."/>
            <person name="Pamer E.G."/>
        </authorList>
    </citation>
    <scope>NUCLEOTIDE SEQUENCE [LARGE SCALE GENOMIC DNA]</scope>
    <source>
        <strain evidence="3 4">MSK.17.11</strain>
        <strain evidence="2 5">MSK.17.38</strain>
    </source>
</reference>
<dbReference type="EMBL" id="JAAITX010000003">
    <property type="protein sequence ID" value="NVH58399.1"/>
    <property type="molecule type" value="Genomic_DNA"/>
</dbReference>
<dbReference type="AlphaFoldDB" id="A0A850HKR6"/>
<dbReference type="PANTHER" id="PTHR37291:SF1">
    <property type="entry name" value="TYPE IV METHYL-DIRECTED RESTRICTION ENZYME ECOKMCRB SUBUNIT"/>
    <property type="match status" value="1"/>
</dbReference>
<dbReference type="EMBL" id="JAAIUO010000003">
    <property type="protein sequence ID" value="NSK14625.1"/>
    <property type="molecule type" value="Genomic_DNA"/>
</dbReference>
<gene>
    <name evidence="3" type="ORF">G5A66_07015</name>
    <name evidence="2" type="ORF">G5A75_07035</name>
</gene>
<dbReference type="Gene3D" id="3.40.50.300">
    <property type="entry name" value="P-loop containing nucleotide triphosphate hydrolases"/>
    <property type="match status" value="1"/>
</dbReference>
<dbReference type="Proteomes" id="UP000701680">
    <property type="component" value="Unassembled WGS sequence"/>
</dbReference>
<dbReference type="InterPro" id="IPR027417">
    <property type="entry name" value="P-loop_NTPase"/>
</dbReference>
<feature type="domain" description="ATPase dynein-related AAA" evidence="1">
    <location>
        <begin position="450"/>
        <end position="599"/>
    </location>
</feature>
<sequence length="704" mass="80604">MSNIQITENESGKYSPDWFYNEAQIPECISLAHKADELRENFINLFGVAKLKSLSGRELLTSLFYNDEGNKTNLCYMLEMDKSLHLFGGISGGSAYKFGLFYHKKTQNWTSGSPLKPILLTEDEAILKAKEIRDDLVKGAEIISSFGSLESLSDYERLYKQLEHISGINTVWRMKYYHLLFPTLLAPFYGQDIQLKVLHFLNQKPSDIPFIRMGQIALFIQKCNIPGIVFGHIYGKNVADLKDSDHSNTNVLSDEKHKKHYWMYTVFDDNSWNECYQKGFMVLGMDDIGDYSQYPSKEALRQELITVYDNSTSRKNQALMAWNFANTVAVNDVIFAKRSNTLVGKGIVTGGYVFDALRQEYKNVRAVKWLQVGEWEHPGNAVAKRLTDITPYTDYIEKLTSIFAPDELDDVDTQPEIDYPAYSSADFLSDVYMTEQDYETLVNILKMKKNIILQGAPGVGKTFTAKRLAYSIIGAKNPDRVQMIQFHQSYSYEDFIEGYRPTENGFTIKKGSFYKFCKLAEDDDENDYFFIIDEINRGNLSKIFGELFMLIEKDKRGIELQLLYSDENFSVPANVYIIGMMNTADRSLAMLDYALRRRFSFFTMKPGFNTLGFQAYQDSLGSDAFNKLIACVKQLNSKIAEDISLGEGFCIGHSYFCGLTPETTNAQTLSSIVEYELIPLLKEYWFDEPVKVIDWADRLRSAVK</sequence>
<dbReference type="Proteomes" id="UP000528555">
    <property type="component" value="Unassembled WGS sequence"/>
</dbReference>
<evidence type="ECO:0000313" key="2">
    <source>
        <dbReference type="EMBL" id="NSK14625.1"/>
    </source>
</evidence>
<accession>A0A850HKR6</accession>
<keyword evidence="4" id="KW-1185">Reference proteome</keyword>
<evidence type="ECO:0000259" key="1">
    <source>
        <dbReference type="Pfam" id="PF07728"/>
    </source>
</evidence>
<evidence type="ECO:0000313" key="5">
    <source>
        <dbReference type="Proteomes" id="UP000701680"/>
    </source>
</evidence>
<dbReference type="SUPFAM" id="SSF52540">
    <property type="entry name" value="P-loop containing nucleoside triphosphate hydrolases"/>
    <property type="match status" value="1"/>
</dbReference>
<reference evidence="3" key="2">
    <citation type="submission" date="2020-02" db="EMBL/GenBank/DDBJ databases">
        <authorList>
            <person name="Littmann E."/>
            <person name="Sorbara M."/>
        </authorList>
    </citation>
    <scope>NUCLEOTIDE SEQUENCE</scope>
    <source>
        <strain evidence="3">MSK.17.11</strain>
        <strain evidence="2">MSK.17.38</strain>
    </source>
</reference>
<protein>
    <submittedName>
        <fullName evidence="3">AAA domain-containing protein</fullName>
    </submittedName>
</protein>
<name>A0A850HKR6_9FIRM</name>
<dbReference type="Pfam" id="PF07728">
    <property type="entry name" value="AAA_5"/>
    <property type="match status" value="1"/>
</dbReference>
<comment type="caution">
    <text evidence="3">The sequence shown here is derived from an EMBL/GenBank/DDBJ whole genome shotgun (WGS) entry which is preliminary data.</text>
</comment>
<dbReference type="InterPro" id="IPR011704">
    <property type="entry name" value="ATPase_dyneun-rel_AAA"/>
</dbReference>
<evidence type="ECO:0000313" key="3">
    <source>
        <dbReference type="EMBL" id="NVH58399.1"/>
    </source>
</evidence>
<evidence type="ECO:0000313" key="4">
    <source>
        <dbReference type="Proteomes" id="UP000528555"/>
    </source>
</evidence>